<reference evidence="3 4" key="1">
    <citation type="submission" date="2021-07" db="EMBL/GenBank/DDBJ databases">
        <title>Paenibacillus radiodurans sp. nov., isolated from the southeastern edge of Tengger Desert.</title>
        <authorList>
            <person name="Zhang G."/>
        </authorList>
    </citation>
    <scope>NUCLEOTIDE SEQUENCE [LARGE SCALE GENOMIC DNA]</scope>
    <source>
        <strain evidence="3 4">CCM 7311</strain>
    </source>
</reference>
<feature type="non-terminal residue" evidence="3">
    <location>
        <position position="1"/>
    </location>
</feature>
<dbReference type="Gene3D" id="2.60.40.1220">
    <property type="match status" value="4"/>
</dbReference>
<feature type="domain" description="SbsA Ig-like" evidence="2">
    <location>
        <begin position="144"/>
        <end position="234"/>
    </location>
</feature>
<evidence type="ECO:0000313" key="3">
    <source>
        <dbReference type="EMBL" id="MBW7454068.1"/>
    </source>
</evidence>
<evidence type="ECO:0000313" key="4">
    <source>
        <dbReference type="Proteomes" id="UP001519887"/>
    </source>
</evidence>
<keyword evidence="1" id="KW-0732">Signal</keyword>
<protein>
    <submittedName>
        <fullName evidence="3">Ig-like domain-containing protein</fullName>
    </submittedName>
</protein>
<gene>
    <name evidence="3" type="ORF">K0U00_08465</name>
</gene>
<proteinExistence type="predicted"/>
<dbReference type="InterPro" id="IPR032812">
    <property type="entry name" value="SbsA_Ig"/>
</dbReference>
<comment type="caution">
    <text evidence="3">The sequence shown here is derived from an EMBL/GenBank/DDBJ whole genome shotgun (WGS) entry which is preliminary data.</text>
</comment>
<accession>A0ABS7BZL7</accession>
<dbReference type="InterPro" id="IPR014755">
    <property type="entry name" value="Cu-Rt/internalin_Ig-like"/>
</dbReference>
<dbReference type="Pfam" id="PF13205">
    <property type="entry name" value="Big_5"/>
    <property type="match status" value="2"/>
</dbReference>
<organism evidence="3 4">
    <name type="scientific">Paenibacillus sepulcri</name>
    <dbReference type="NCBI Taxonomy" id="359917"/>
    <lineage>
        <taxon>Bacteria</taxon>
        <taxon>Bacillati</taxon>
        <taxon>Bacillota</taxon>
        <taxon>Bacilli</taxon>
        <taxon>Bacillales</taxon>
        <taxon>Paenibacillaceae</taxon>
        <taxon>Paenibacillus</taxon>
    </lineage>
</organism>
<evidence type="ECO:0000256" key="1">
    <source>
        <dbReference type="ARBA" id="ARBA00022729"/>
    </source>
</evidence>
<name>A0ABS7BZL7_9BACL</name>
<evidence type="ECO:0000259" key="2">
    <source>
        <dbReference type="Pfam" id="PF13205"/>
    </source>
</evidence>
<keyword evidence="4" id="KW-1185">Reference proteome</keyword>
<sequence length="560" mass="59408">VYGKVSAWAKADVGTALYKNWIPEQSDYTVVARRSMLVNASYAVYLEMNPGQNPEREVLQVESVVPASSTTVQVKLKVPVSSVSKGQFSIVNASGNTLIIQSAALNSTGNVITLTTNKHIAGTVYRLSVEGRTWSFTALSGDLTKPKISSSKINADASIDVVFSEPVDAVTATNTANYQFNNGLVIRSISLSSDKKKVTILTVKQASGTLYTLSVNNVKDLAGNVMDAASGLHFGAVVDNSPPVITKIAAGTNKVVLTFNEKLDPLYAGNPVFYNFDGGLGLPIQAVYKAADLTVTLTTGGQISGRSYKLTVNAIRDLSGNVIAETQRSFYGNGSNPAATLLVNNILPVNENTVDVYFSQPLTGVNLSGLKLTVLTRDGANISTSGWRYYLQRKPGADHVITFQIRTSDDGNPSLFRPGHVYTAAVSGITGLNTSNNANKKLFAGTEVLNPQPYAATAVAVNNRTVTVYFSEPVKNVSASFIRISDSDGNPIAIASDQLQDKSKVVTQVTLNLGKALEGSKTYRMGFVSGITDAAGWNGLKTKEGTGTYHVIFGGTDTAG</sequence>
<dbReference type="EMBL" id="JAHZIK010000150">
    <property type="protein sequence ID" value="MBW7454068.1"/>
    <property type="molecule type" value="Genomic_DNA"/>
</dbReference>
<dbReference type="Proteomes" id="UP001519887">
    <property type="component" value="Unassembled WGS sequence"/>
</dbReference>
<feature type="domain" description="SbsA Ig-like" evidence="2">
    <location>
        <begin position="455"/>
        <end position="542"/>
    </location>
</feature>